<gene>
    <name evidence="1" type="ORF">PDM29_04280</name>
</gene>
<reference evidence="1 2" key="1">
    <citation type="submission" date="2022-12" db="EMBL/GenBank/DDBJ databases">
        <title>Two new species, Stenotrophomonas aracearum and Stenotrophomonas oahuensis, isolated from Anthurium (Araceae family) in Hawaii.</title>
        <authorList>
            <person name="Chunag S.C."/>
            <person name="Dobhal S."/>
            <person name="Alvarez A."/>
            <person name="Arif M."/>
        </authorList>
    </citation>
    <scope>NUCLEOTIDE SEQUENCE [LARGE SCALE GENOMIC DNA]</scope>
    <source>
        <strain evidence="1 2">A5586</strain>
    </source>
</reference>
<sequence length="131" mass="14616">MDAVQAIAPPFALLATASPRELDWIAALGRTAEHARHREALEQVVGAQHGRLHEDQMWFPYEVIELGAMQCEKGHEREFVLCTLLVFIAAQADQAEVNLDLHFDDHATAYEDLPPVLRDVVLDAYEASRAA</sequence>
<name>A0ABY9YSF0_9GAMM</name>
<protein>
    <submittedName>
        <fullName evidence="1">Uncharacterized protein</fullName>
    </submittedName>
</protein>
<evidence type="ECO:0000313" key="1">
    <source>
        <dbReference type="EMBL" id="WNH53506.1"/>
    </source>
</evidence>
<proteinExistence type="predicted"/>
<organism evidence="1 2">
    <name type="scientific">Stenotrophomonas oahuensis</name>
    <dbReference type="NCBI Taxonomy" id="3003271"/>
    <lineage>
        <taxon>Bacteria</taxon>
        <taxon>Pseudomonadati</taxon>
        <taxon>Pseudomonadota</taxon>
        <taxon>Gammaproteobacteria</taxon>
        <taxon>Lysobacterales</taxon>
        <taxon>Lysobacteraceae</taxon>
        <taxon>Stenotrophomonas</taxon>
    </lineage>
</organism>
<dbReference type="EMBL" id="CP115541">
    <property type="protein sequence ID" value="WNH53506.1"/>
    <property type="molecule type" value="Genomic_DNA"/>
</dbReference>
<dbReference type="Proteomes" id="UP001302072">
    <property type="component" value="Chromosome"/>
</dbReference>
<evidence type="ECO:0000313" key="2">
    <source>
        <dbReference type="Proteomes" id="UP001302072"/>
    </source>
</evidence>
<accession>A0ABY9YSF0</accession>
<keyword evidence="2" id="KW-1185">Reference proteome</keyword>
<dbReference type="RefSeq" id="WP_311192652.1">
    <property type="nucleotide sequence ID" value="NZ_CP115541.1"/>
</dbReference>